<dbReference type="Gene3D" id="3.30.710.10">
    <property type="entry name" value="Potassium Channel Kv1.1, Chain A"/>
    <property type="match status" value="2"/>
</dbReference>
<dbReference type="EMBL" id="KN839854">
    <property type="protein sequence ID" value="KIJ62629.1"/>
    <property type="molecule type" value="Genomic_DNA"/>
</dbReference>
<gene>
    <name evidence="3" type="ORF">HYDPIDRAFT_182673</name>
</gene>
<accession>A0A0C9VAD0</accession>
<dbReference type="Proteomes" id="UP000053820">
    <property type="component" value="Unassembled WGS sequence"/>
</dbReference>
<evidence type="ECO:0000313" key="4">
    <source>
        <dbReference type="Proteomes" id="UP000053820"/>
    </source>
</evidence>
<sequence>MEKTDVQESTTITFEWVLRGLKNLFDGSKGESKSKVTKSVRFGGGRWQILFYANSGTESGGFVSLYLSCEPTTEEKDNALDGKWVREGVYKFSFELRSLGKTVLFNIKEAHNHSFSSKTANWGWAQFARRDHVYYHSNPVKENDAFLIICTITSSPHAPVQPPATPAQFVPKDFLERVGALLDDPLYSDVEFVLPKRGRPSETRTIYANRKILERADYFQTMFSSGFAEASADHSIGTSQPENDDGDAASDSTYLFRQFDDSDDEEDDLPPDLTDEPSFDGTIELEIPAAATSATSGSATREEPGVAESSGETLKTEGNGTPEIIVEGENQRNVRPKLSHPSSPRSKDVSLMTEPDWSRLTVPVSKTAVPGPKKMRVVIGDVAYATYRAVLYYIYTDVIVFAPLSSSFTASASSGRSATLAVAASQAPSDSQSNLLDGQKAPTHVDNPTSRREWIKKWQQTRPDRPAPCSAKAVYRLADKLGLLELKERAYQHIQKSLSVENIPYEVFSPFSATFADVRKVQVSYFLEHWGDIRTSNAMRTVWQQIRNGRHPGFEEVWPVIAQHLEFNPRSGALADADAPAGET</sequence>
<reference evidence="3 4" key="1">
    <citation type="submission" date="2014-04" db="EMBL/GenBank/DDBJ databases">
        <title>Evolutionary Origins and Diversification of the Mycorrhizal Mutualists.</title>
        <authorList>
            <consortium name="DOE Joint Genome Institute"/>
            <consortium name="Mycorrhizal Genomics Consortium"/>
            <person name="Kohler A."/>
            <person name="Kuo A."/>
            <person name="Nagy L.G."/>
            <person name="Floudas D."/>
            <person name="Copeland A."/>
            <person name="Barry K.W."/>
            <person name="Cichocki N."/>
            <person name="Veneault-Fourrey C."/>
            <person name="LaButti K."/>
            <person name="Lindquist E.A."/>
            <person name="Lipzen A."/>
            <person name="Lundell T."/>
            <person name="Morin E."/>
            <person name="Murat C."/>
            <person name="Riley R."/>
            <person name="Ohm R."/>
            <person name="Sun H."/>
            <person name="Tunlid A."/>
            <person name="Henrissat B."/>
            <person name="Grigoriev I.V."/>
            <person name="Hibbett D.S."/>
            <person name="Martin F."/>
        </authorList>
    </citation>
    <scope>NUCLEOTIDE SEQUENCE [LARGE SCALE GENOMIC DNA]</scope>
    <source>
        <strain evidence="3 4">MD-312</strain>
    </source>
</reference>
<evidence type="ECO:0000259" key="2">
    <source>
        <dbReference type="PROSITE" id="PS50144"/>
    </source>
</evidence>
<keyword evidence="4" id="KW-1185">Reference proteome</keyword>
<name>A0A0C9VAD0_9AGAM</name>
<dbReference type="AlphaFoldDB" id="A0A0C9VAD0"/>
<dbReference type="PROSITE" id="PS50144">
    <property type="entry name" value="MATH"/>
    <property type="match status" value="1"/>
</dbReference>
<proteinExistence type="predicted"/>
<dbReference type="InterPro" id="IPR008974">
    <property type="entry name" value="TRAF-like"/>
</dbReference>
<organism evidence="3 4">
    <name type="scientific">Hydnomerulius pinastri MD-312</name>
    <dbReference type="NCBI Taxonomy" id="994086"/>
    <lineage>
        <taxon>Eukaryota</taxon>
        <taxon>Fungi</taxon>
        <taxon>Dikarya</taxon>
        <taxon>Basidiomycota</taxon>
        <taxon>Agaricomycotina</taxon>
        <taxon>Agaricomycetes</taxon>
        <taxon>Agaricomycetidae</taxon>
        <taxon>Boletales</taxon>
        <taxon>Boletales incertae sedis</taxon>
        <taxon>Leucogyrophana</taxon>
    </lineage>
</organism>
<feature type="compositionally biased region" description="Low complexity" evidence="1">
    <location>
        <begin position="289"/>
        <end position="299"/>
    </location>
</feature>
<evidence type="ECO:0000256" key="1">
    <source>
        <dbReference type="SAM" id="MobiDB-lite"/>
    </source>
</evidence>
<dbReference type="PANTHER" id="PTHR24413">
    <property type="entry name" value="SPECKLE-TYPE POZ PROTEIN"/>
    <property type="match status" value="1"/>
</dbReference>
<feature type="compositionally biased region" description="Polar residues" evidence="1">
    <location>
        <begin position="310"/>
        <end position="319"/>
    </location>
</feature>
<dbReference type="InterPro" id="IPR002083">
    <property type="entry name" value="MATH/TRAF_dom"/>
</dbReference>
<dbReference type="HOGENOM" id="CLU_017785_0_0_1"/>
<feature type="region of interest" description="Disordered" evidence="1">
    <location>
        <begin position="289"/>
        <end position="352"/>
    </location>
</feature>
<evidence type="ECO:0000313" key="3">
    <source>
        <dbReference type="EMBL" id="KIJ62629.1"/>
    </source>
</evidence>
<dbReference type="SUPFAM" id="SSF54695">
    <property type="entry name" value="POZ domain"/>
    <property type="match status" value="1"/>
</dbReference>
<dbReference type="CDD" id="cd00121">
    <property type="entry name" value="MATH"/>
    <property type="match status" value="1"/>
</dbReference>
<feature type="region of interest" description="Disordered" evidence="1">
    <location>
        <begin position="430"/>
        <end position="450"/>
    </location>
</feature>
<protein>
    <recommendedName>
        <fullName evidence="2">MATH domain-containing protein</fullName>
    </recommendedName>
</protein>
<dbReference type="SUPFAM" id="SSF49599">
    <property type="entry name" value="TRAF domain-like"/>
    <property type="match status" value="1"/>
</dbReference>
<dbReference type="OrthoDB" id="6359816at2759"/>
<dbReference type="InterPro" id="IPR011333">
    <property type="entry name" value="SKP1/BTB/POZ_sf"/>
</dbReference>
<dbReference type="Gene3D" id="2.60.210.10">
    <property type="entry name" value="Apoptosis, Tumor Necrosis Factor Receptor Associated Protein 2, Chain A"/>
    <property type="match status" value="1"/>
</dbReference>
<dbReference type="Pfam" id="PF22486">
    <property type="entry name" value="MATH_2"/>
    <property type="match status" value="1"/>
</dbReference>
<feature type="domain" description="MATH" evidence="2">
    <location>
        <begin position="11"/>
        <end position="152"/>
    </location>
</feature>